<dbReference type="PANTHER" id="PTHR32251:SF15">
    <property type="entry name" value="3-OXO-5-ALPHA-STEROID 4-DEHYDROGENASE (DUF1295)"/>
    <property type="match status" value="1"/>
</dbReference>
<sequence>MLTDTDKEFLSLTATFTAGYQLFFFLIAAVFQFDKLTDFAGSTNFVIIALLTLVKKGSWHLRQVVLTAMIVIWSTRLALYLFFRILRWGEDKRYDRMRHNVGNLAVFFIFQGLWVWTVTLPVTVVNASDKDPSIQAEDIIGWIMWFVGTIVEILADKDKFSFKNSPESKGKWCEIGLWKYSRHPNYFGDILLTWGYFVASLPIIEGAEWLVLIGPVFLTLLLLFVSGLTILEKSGDKKFGNVEAYRVYKKRTSPLIPLPRSIYGNLPYWFKAVFLFEFPIYNLQSKDKTEVEFVLPYLWIHEFVDEVLKLCWRVSDGGK</sequence>
<gene>
    <name evidence="2" type="ORF">F383_27647</name>
</gene>
<dbReference type="Pfam" id="PF06966">
    <property type="entry name" value="DUF1295"/>
    <property type="match status" value="1"/>
</dbReference>
<keyword evidence="1" id="KW-0812">Transmembrane</keyword>
<keyword evidence="3" id="KW-1185">Reference proteome</keyword>
<evidence type="ECO:0000256" key="1">
    <source>
        <dbReference type="SAM" id="Phobius"/>
    </source>
</evidence>
<dbReference type="Proteomes" id="UP000032142">
    <property type="component" value="Unassembled WGS sequence"/>
</dbReference>
<dbReference type="AlphaFoldDB" id="A0A0B0MLV6"/>
<organism evidence="2 3">
    <name type="scientific">Gossypium arboreum</name>
    <name type="common">Tree cotton</name>
    <name type="synonym">Gossypium nanking</name>
    <dbReference type="NCBI Taxonomy" id="29729"/>
    <lineage>
        <taxon>Eukaryota</taxon>
        <taxon>Viridiplantae</taxon>
        <taxon>Streptophyta</taxon>
        <taxon>Embryophyta</taxon>
        <taxon>Tracheophyta</taxon>
        <taxon>Spermatophyta</taxon>
        <taxon>Magnoliopsida</taxon>
        <taxon>eudicotyledons</taxon>
        <taxon>Gunneridae</taxon>
        <taxon>Pentapetalae</taxon>
        <taxon>rosids</taxon>
        <taxon>malvids</taxon>
        <taxon>Malvales</taxon>
        <taxon>Malvaceae</taxon>
        <taxon>Malvoideae</taxon>
        <taxon>Gossypium</taxon>
    </lineage>
</organism>
<dbReference type="FunFam" id="1.20.120.1630:FF:000015">
    <property type="entry name" value="3-oxo-5-alpha-steroid 4-dehydrogenase (DUF1295)"/>
    <property type="match status" value="1"/>
</dbReference>
<dbReference type="Gene3D" id="1.20.120.1630">
    <property type="match status" value="1"/>
</dbReference>
<feature type="transmembrane region" description="Helical" evidence="1">
    <location>
        <begin position="12"/>
        <end position="31"/>
    </location>
</feature>
<feature type="transmembrane region" description="Helical" evidence="1">
    <location>
        <begin position="139"/>
        <end position="155"/>
    </location>
</feature>
<evidence type="ECO:0000313" key="3">
    <source>
        <dbReference type="Proteomes" id="UP000032142"/>
    </source>
</evidence>
<dbReference type="PANTHER" id="PTHR32251">
    <property type="entry name" value="3-OXO-5-ALPHA-STEROID 4-DEHYDROGENASE"/>
    <property type="match status" value="1"/>
</dbReference>
<dbReference type="InterPro" id="IPR010721">
    <property type="entry name" value="UstE-like"/>
</dbReference>
<reference evidence="3" key="1">
    <citation type="submission" date="2014-09" db="EMBL/GenBank/DDBJ databases">
        <authorList>
            <person name="Mudge J."/>
            <person name="Ramaraj T."/>
            <person name="Lindquist I.E."/>
            <person name="Bharti A.K."/>
            <person name="Sundararajan A."/>
            <person name="Cameron C.T."/>
            <person name="Woodward J.E."/>
            <person name="May G.D."/>
            <person name="Brubaker C."/>
            <person name="Broadhvest J."/>
            <person name="Wilkins T.A."/>
        </authorList>
    </citation>
    <scope>NUCLEOTIDE SEQUENCE</scope>
    <source>
        <strain evidence="3">cv. AKA8401</strain>
    </source>
</reference>
<proteinExistence type="predicted"/>
<name>A0A0B0MLV6_GOSAR</name>
<feature type="transmembrane region" description="Helical" evidence="1">
    <location>
        <begin position="210"/>
        <end position="231"/>
    </location>
</feature>
<comment type="caution">
    <text evidence="2">The sequence shown here is derived from an EMBL/GenBank/DDBJ whole genome shotgun (WGS) entry which is preliminary data.</text>
</comment>
<protein>
    <submittedName>
        <fullName evidence="2">3-oxo-5-alpha-steroid 4-dehydrogenase 1</fullName>
    </submittedName>
</protein>
<feature type="transmembrane region" description="Helical" evidence="1">
    <location>
        <begin position="104"/>
        <end position="127"/>
    </location>
</feature>
<keyword evidence="1" id="KW-0472">Membrane</keyword>
<keyword evidence="1" id="KW-1133">Transmembrane helix</keyword>
<feature type="transmembrane region" description="Helical" evidence="1">
    <location>
        <begin position="60"/>
        <end position="83"/>
    </location>
</feature>
<accession>A0A0B0MLV6</accession>
<evidence type="ECO:0000313" key="2">
    <source>
        <dbReference type="EMBL" id="KHG03113.1"/>
    </source>
</evidence>
<dbReference type="GO" id="GO:0016020">
    <property type="term" value="C:membrane"/>
    <property type="evidence" value="ECO:0007669"/>
    <property type="project" value="TreeGrafter"/>
</dbReference>
<feature type="transmembrane region" description="Helical" evidence="1">
    <location>
        <begin position="186"/>
        <end position="204"/>
    </location>
</feature>
<dbReference type="EMBL" id="JRRC01326020">
    <property type="protein sequence ID" value="KHG03113.1"/>
    <property type="molecule type" value="Genomic_DNA"/>
</dbReference>